<keyword evidence="2" id="KW-0472">Membrane</keyword>
<evidence type="ECO:0000256" key="1">
    <source>
        <dbReference type="SAM" id="MobiDB-lite"/>
    </source>
</evidence>
<protein>
    <submittedName>
        <fullName evidence="4">Uncharacterized protein</fullName>
    </submittedName>
</protein>
<feature type="compositionally biased region" description="Polar residues" evidence="1">
    <location>
        <begin position="935"/>
        <end position="947"/>
    </location>
</feature>
<proteinExistence type="predicted"/>
<keyword evidence="2" id="KW-1133">Transmembrane helix</keyword>
<sequence>MVPLISVNMAMLLVAALFCTSVAHAVKPVPDIDIEELVESVLAPFLVVEGGSLYIPRNGQGAPVVCGSESARPSRRVYPATLSHLDEVYSVLQTTEQAKLPERFLDVVEGCYLQREGADAYCVLSLYSETAQCETGIEGSTAYWMSQMNATNFSRDLVKTYANGAAVLVESALHVHRLRERLRLSIRRTREYNEASAELFELASRGWHANDNEEDQKAFREAVSAKGMKQILSTYADVMDKWHIVKQWLKPSVGETSGQHHTLTAANNKSLLSSDAHCYVSTHLDEWLVIANASLYGYELTTFIENEMTAFASGEKDVNGTSLYFSPISHLPCIATSFAVAMLLYDDTPLRLMYQELANDAKNNSEVWPWARFEMLNTSITLAPLYREYVTRHYFVSFEYLLGSPEGIEMLGGNASIGDCAVRAITRSHRRNSGEPPAASLYDCYLQRRIPPLQATAAGNTPLENNTVRAESDKGTELRMCAWGFTRPGGNIWDTREPCSVCPPGSFGDGEGGCRCSEASYPSPTGCKAKMGRSTVAPVWRWLHDADDIAGTAGGEHNPKPILVVDVPHDAGDGDKVNLTIDCTAGLSVFRVKFPPPSNASSGTQGEATLPAQRKISIFSQGPMSLSLSTSVAFGGEQCNFSASIANPAYTDAPTFHVGTRRVVPRVPEVKIHGISLDPPSVGTELVSVKGSNLTCTNGPRGTPGTAQIALCSVQQEELILFIDTLAYTPLTPEMWDILKSSLRVGTSNPEELGELLRQLGKRVRLAFRVEVVRHGQCDVNETVSEGHLLSEDTVHLVITGLSNISKVNVLMGVLDVCAPTGRTVHGNCTGGSSLFVPALTSKVVYTLQNCTALRRTAEGNKQCEKTPGYTTHLTVPHVVLFVVNVVSLAVIGVLSVVYCVFYRRSGEPSVVNEAKNTAEEATSSYDMEEVTKEGNASENASYFSLP</sequence>
<evidence type="ECO:0000256" key="2">
    <source>
        <dbReference type="SAM" id="Phobius"/>
    </source>
</evidence>
<feature type="signal peptide" evidence="3">
    <location>
        <begin position="1"/>
        <end position="25"/>
    </location>
</feature>
<keyword evidence="2" id="KW-0812">Transmembrane</keyword>
<dbReference type="VEuPathDB" id="TriTrypDB:TvY486_0401060"/>
<keyword evidence="3" id="KW-0732">Signal</keyword>
<organism evidence="4">
    <name type="scientific">Trypanosoma vivax (strain Y486)</name>
    <dbReference type="NCBI Taxonomy" id="1055687"/>
    <lineage>
        <taxon>Eukaryota</taxon>
        <taxon>Discoba</taxon>
        <taxon>Euglenozoa</taxon>
        <taxon>Kinetoplastea</taxon>
        <taxon>Metakinetoplastina</taxon>
        <taxon>Trypanosomatida</taxon>
        <taxon>Trypanosomatidae</taxon>
        <taxon>Trypanosoma</taxon>
        <taxon>Duttonella</taxon>
    </lineage>
</organism>
<accession>G0TU08</accession>
<feature type="region of interest" description="Disordered" evidence="1">
    <location>
        <begin position="916"/>
        <end position="947"/>
    </location>
</feature>
<dbReference type="AlphaFoldDB" id="G0TU08"/>
<evidence type="ECO:0000313" key="4">
    <source>
        <dbReference type="EMBL" id="CCC47441.1"/>
    </source>
</evidence>
<dbReference type="EMBL" id="HE573020">
    <property type="protein sequence ID" value="CCC47441.1"/>
    <property type="molecule type" value="Genomic_DNA"/>
</dbReference>
<feature type="chain" id="PRO_5003409809" evidence="3">
    <location>
        <begin position="26"/>
        <end position="947"/>
    </location>
</feature>
<reference evidence="4" key="1">
    <citation type="journal article" date="2012" name="Proc. Natl. Acad. Sci. U.S.A.">
        <title>Antigenic diversity is generated by distinct evolutionary mechanisms in African trypanosome species.</title>
        <authorList>
            <person name="Jackson A.P."/>
            <person name="Berry A."/>
            <person name="Aslett M."/>
            <person name="Allison H.C."/>
            <person name="Burton P."/>
            <person name="Vavrova-Anderson J."/>
            <person name="Brown R."/>
            <person name="Browne H."/>
            <person name="Corton N."/>
            <person name="Hauser H."/>
            <person name="Gamble J."/>
            <person name="Gilderthorp R."/>
            <person name="Marcello L."/>
            <person name="McQuillan J."/>
            <person name="Otto T.D."/>
            <person name="Quail M.A."/>
            <person name="Sanders M.J."/>
            <person name="van Tonder A."/>
            <person name="Ginger M.L."/>
            <person name="Field M.C."/>
            <person name="Barry J.D."/>
            <person name="Hertz-Fowler C."/>
            <person name="Berriman M."/>
        </authorList>
    </citation>
    <scope>NUCLEOTIDE SEQUENCE</scope>
    <source>
        <strain evidence="4">Y486</strain>
    </source>
</reference>
<feature type="transmembrane region" description="Helical" evidence="2">
    <location>
        <begin position="879"/>
        <end position="902"/>
    </location>
</feature>
<gene>
    <name evidence="4" type="ORF">TVY486_0401060</name>
</gene>
<name>G0TU08_TRYVY</name>
<evidence type="ECO:0000256" key="3">
    <source>
        <dbReference type="SAM" id="SignalP"/>
    </source>
</evidence>